<evidence type="ECO:0000313" key="7">
    <source>
        <dbReference type="Proteomes" id="UP000570010"/>
    </source>
</evidence>
<evidence type="ECO:0000313" key="6">
    <source>
        <dbReference type="Proteomes" id="UP000472971"/>
    </source>
</evidence>
<dbReference type="Proteomes" id="UP000570010">
    <property type="component" value="Unassembled WGS sequence"/>
</dbReference>
<dbReference type="GO" id="GO:0050660">
    <property type="term" value="F:flavin adenine dinucleotide binding"/>
    <property type="evidence" value="ECO:0007669"/>
    <property type="project" value="InterPro"/>
</dbReference>
<dbReference type="InterPro" id="IPR037069">
    <property type="entry name" value="AcylCoA_DH/ox_N_sf"/>
</dbReference>
<dbReference type="InterPro" id="IPR013107">
    <property type="entry name" value="Acyl-CoA_DH_C"/>
</dbReference>
<name>A0A6B3VVQ5_9BACI</name>
<dbReference type="Gene3D" id="1.10.540.10">
    <property type="entry name" value="Acyl-CoA dehydrogenase/oxidase, N-terminal domain"/>
    <property type="match status" value="1"/>
</dbReference>
<organism evidence="5 6">
    <name type="scientific">Bacillus aquiflavi</name>
    <dbReference type="NCBI Taxonomy" id="2672567"/>
    <lineage>
        <taxon>Bacteria</taxon>
        <taxon>Bacillati</taxon>
        <taxon>Bacillota</taxon>
        <taxon>Bacilli</taxon>
        <taxon>Bacillales</taxon>
        <taxon>Bacillaceae</taxon>
        <taxon>Bacillus</taxon>
    </lineage>
</organism>
<dbReference type="EMBL" id="JACEIO010000003">
    <property type="protein sequence ID" value="MBA4535991.1"/>
    <property type="molecule type" value="Genomic_DNA"/>
</dbReference>
<keyword evidence="1" id="KW-0560">Oxidoreductase</keyword>
<protein>
    <submittedName>
        <fullName evidence="5">Acyl-CoA dehydrogenase</fullName>
    </submittedName>
</protein>
<dbReference type="InterPro" id="IPR013786">
    <property type="entry name" value="AcylCoA_DH/ox_N"/>
</dbReference>
<dbReference type="InterPro" id="IPR009100">
    <property type="entry name" value="AcylCoA_DH/oxidase_NM_dom_sf"/>
</dbReference>
<feature type="domain" description="Acyl-CoA dehydrogenase/oxidase N-terminal" evidence="2">
    <location>
        <begin position="10"/>
        <end position="77"/>
    </location>
</feature>
<dbReference type="InterPro" id="IPR046373">
    <property type="entry name" value="Acyl-CoA_Oxase/DH_mid-dom_sf"/>
</dbReference>
<dbReference type="Gene3D" id="1.20.140.10">
    <property type="entry name" value="Butyryl-CoA Dehydrogenase, subunit A, domain 3"/>
    <property type="match status" value="1"/>
</dbReference>
<dbReference type="PIRSF" id="PIRSF016578">
    <property type="entry name" value="HsaA"/>
    <property type="match status" value="1"/>
</dbReference>
<evidence type="ECO:0000313" key="5">
    <source>
        <dbReference type="EMBL" id="NEY80365.1"/>
    </source>
</evidence>
<dbReference type="AlphaFoldDB" id="A0A6B3VVQ5"/>
<comment type="caution">
    <text evidence="5">The sequence shown here is derived from an EMBL/GenBank/DDBJ whole genome shotgun (WGS) entry which is preliminary data.</text>
</comment>
<keyword evidence="6" id="KW-1185">Reference proteome</keyword>
<dbReference type="Gene3D" id="2.40.110.10">
    <property type="entry name" value="Butyryl-CoA Dehydrogenase, subunit A, domain 2"/>
    <property type="match status" value="1"/>
</dbReference>
<reference evidence="4 7" key="2">
    <citation type="submission" date="2020-07" db="EMBL/GenBank/DDBJ databases">
        <authorList>
            <person name="Feng H."/>
        </authorList>
    </citation>
    <scope>NUCLEOTIDE SEQUENCE [LARGE SCALE GENOMIC DNA]</scope>
    <source>
        <strain evidence="4">S-12</strain>
        <strain evidence="7">s-12</strain>
    </source>
</reference>
<dbReference type="EMBL" id="JAAIWN010000003">
    <property type="protein sequence ID" value="NEY80365.1"/>
    <property type="molecule type" value="Genomic_DNA"/>
</dbReference>
<dbReference type="RefSeq" id="WP_163239682.1">
    <property type="nucleotide sequence ID" value="NZ_CP082780.1"/>
</dbReference>
<dbReference type="GO" id="GO:0016627">
    <property type="term" value="F:oxidoreductase activity, acting on the CH-CH group of donors"/>
    <property type="evidence" value="ECO:0007669"/>
    <property type="project" value="InterPro"/>
</dbReference>
<reference evidence="5 6" key="1">
    <citation type="submission" date="2020-02" db="EMBL/GenBank/DDBJ databases">
        <title>Bacillus aquiflavi sp. nov., isolated from yellow water of strong flavor Chinese baijiu in Yibin region of China.</title>
        <authorList>
            <person name="Xie J."/>
        </authorList>
    </citation>
    <scope>NUCLEOTIDE SEQUENCE [LARGE SCALE GENOMIC DNA]</scope>
    <source>
        <strain evidence="5 6">3H-10</strain>
    </source>
</reference>
<proteinExistence type="predicted"/>
<evidence type="ECO:0000259" key="3">
    <source>
        <dbReference type="Pfam" id="PF08028"/>
    </source>
</evidence>
<evidence type="ECO:0000313" key="4">
    <source>
        <dbReference type="EMBL" id="MBA4535991.1"/>
    </source>
</evidence>
<dbReference type="Pfam" id="PF02771">
    <property type="entry name" value="Acyl-CoA_dh_N"/>
    <property type="match status" value="1"/>
</dbReference>
<dbReference type="Proteomes" id="UP000472971">
    <property type="component" value="Unassembled WGS sequence"/>
</dbReference>
<evidence type="ECO:0000256" key="1">
    <source>
        <dbReference type="ARBA" id="ARBA00023002"/>
    </source>
</evidence>
<feature type="domain" description="Acyl-CoA dehydrogenase C-terminal" evidence="3">
    <location>
        <begin position="221"/>
        <end position="351"/>
    </location>
</feature>
<accession>A0A6B3VVQ5</accession>
<dbReference type="Pfam" id="PF08028">
    <property type="entry name" value="Acyl-CoA_dh_2"/>
    <property type="match status" value="1"/>
</dbReference>
<sequence>MFTQLEIATIKNKAHQIEKAGTLPADILQLIYEKKLFKLFLPAELGGKQLELLEALKVFQKSAAIDGNFGWLVTIGSGGNIFSPYIEENVCEILFRPKTAVIAGSGYPTGRAIKTDNGYNVSGQWKYCSGANYATVFTANCFVEVDGVLTDKIISCILMPEHVQVVQDWDAYGLKATGSHTIKVNNVSISKNFTFSLFEQKSDYAGIVNSFPFLSFSEASFTAICLGIGEDFYREAREVIERKKVESLKNDSDRYELMVNIIEEKFTAFKQAEKQFYSMVSKTWGKHQQGEVLSERNLQQFTAVCKNSVSNIIDSVNALIRYFGMEAVKESAPLNRIWRNLYTAGQHIFLTP</sequence>
<evidence type="ECO:0000259" key="2">
    <source>
        <dbReference type="Pfam" id="PF02771"/>
    </source>
</evidence>
<gene>
    <name evidence="5" type="ORF">G4D64_02260</name>
    <name evidence="4" type="ORF">H1Z61_02265</name>
</gene>
<dbReference type="SUPFAM" id="SSF56645">
    <property type="entry name" value="Acyl-CoA dehydrogenase NM domain-like"/>
    <property type="match status" value="1"/>
</dbReference>